<proteinExistence type="predicted"/>
<name>A0ABW0PJK7_9BURK</name>
<dbReference type="CDD" id="cd00093">
    <property type="entry name" value="HTH_XRE"/>
    <property type="match status" value="1"/>
</dbReference>
<comment type="caution">
    <text evidence="2">The sequence shown here is derived from an EMBL/GenBank/DDBJ whole genome shotgun (WGS) entry which is preliminary data.</text>
</comment>
<dbReference type="PROSITE" id="PS50943">
    <property type="entry name" value="HTH_CROC1"/>
    <property type="match status" value="1"/>
</dbReference>
<keyword evidence="3" id="KW-1185">Reference proteome</keyword>
<dbReference type="Gene3D" id="1.10.260.40">
    <property type="entry name" value="lambda repressor-like DNA-binding domains"/>
    <property type="match status" value="1"/>
</dbReference>
<evidence type="ECO:0000313" key="2">
    <source>
        <dbReference type="EMBL" id="MFC5512836.1"/>
    </source>
</evidence>
<evidence type="ECO:0000313" key="3">
    <source>
        <dbReference type="Proteomes" id="UP001596031"/>
    </source>
</evidence>
<feature type="domain" description="HTH cro/C1-type" evidence="1">
    <location>
        <begin position="13"/>
        <end position="67"/>
    </location>
</feature>
<evidence type="ECO:0000259" key="1">
    <source>
        <dbReference type="PROSITE" id="PS50943"/>
    </source>
</evidence>
<dbReference type="InterPro" id="IPR010982">
    <property type="entry name" value="Lambda_DNA-bd_dom_sf"/>
</dbReference>
<dbReference type="RefSeq" id="WP_379723870.1">
    <property type="nucleotide sequence ID" value="NZ_JBHSMS010000056.1"/>
</dbReference>
<accession>A0ABW0PJK7</accession>
<dbReference type="SMART" id="SM00530">
    <property type="entry name" value="HTH_XRE"/>
    <property type="match status" value="1"/>
</dbReference>
<dbReference type="Proteomes" id="UP001596031">
    <property type="component" value="Unassembled WGS sequence"/>
</dbReference>
<protein>
    <submittedName>
        <fullName evidence="2">Helix-turn-helix domain-containing protein</fullName>
    </submittedName>
</protein>
<reference evidence="3" key="1">
    <citation type="journal article" date="2019" name="Int. J. Syst. Evol. Microbiol.">
        <title>The Global Catalogue of Microorganisms (GCM) 10K type strain sequencing project: providing services to taxonomists for standard genome sequencing and annotation.</title>
        <authorList>
            <consortium name="The Broad Institute Genomics Platform"/>
            <consortium name="The Broad Institute Genome Sequencing Center for Infectious Disease"/>
            <person name="Wu L."/>
            <person name="Ma J."/>
        </authorList>
    </citation>
    <scope>NUCLEOTIDE SEQUENCE [LARGE SCALE GENOMIC DNA]</scope>
    <source>
        <strain evidence="3">CCUG 38813</strain>
    </source>
</reference>
<dbReference type="Pfam" id="PF13560">
    <property type="entry name" value="HTH_31"/>
    <property type="match status" value="1"/>
</dbReference>
<dbReference type="InterPro" id="IPR001387">
    <property type="entry name" value="Cro/C1-type_HTH"/>
</dbReference>
<dbReference type="SUPFAM" id="SSF47413">
    <property type="entry name" value="lambda repressor-like DNA-binding domains"/>
    <property type="match status" value="1"/>
</dbReference>
<organism evidence="2 3">
    <name type="scientific">Massilia jejuensis</name>
    <dbReference type="NCBI Taxonomy" id="648894"/>
    <lineage>
        <taxon>Bacteria</taxon>
        <taxon>Pseudomonadati</taxon>
        <taxon>Pseudomonadota</taxon>
        <taxon>Betaproteobacteria</taxon>
        <taxon>Burkholderiales</taxon>
        <taxon>Oxalobacteraceae</taxon>
        <taxon>Telluria group</taxon>
        <taxon>Massilia</taxon>
    </lineage>
</organism>
<dbReference type="EMBL" id="JBHSMS010000056">
    <property type="protein sequence ID" value="MFC5512836.1"/>
    <property type="molecule type" value="Genomic_DNA"/>
</dbReference>
<sequence length="105" mass="11593">MLTISQFQICMGLQVLRERRHFTAQDLSIQAGLPSGEVSRIEAGEVGLDYLTAARLTQVLGVNLADIAVAAYRLDSAMVEDRYREMAARMRATGNTGLSIWHLPD</sequence>
<gene>
    <name evidence="2" type="ORF">ACFPOU_17170</name>
</gene>